<reference evidence="2" key="7">
    <citation type="journal article" date="2005" name="Science">
        <title>The Transcriptional Landscape of the Mammalian Genome.</title>
        <authorList>
            <consortium name="The FANTOM Consortium"/>
            <consortium name="Riken Genome Exploration Research Group and Genome Science Group (Genome Network Project Core Group)"/>
        </authorList>
    </citation>
    <scope>NUCLEOTIDE SEQUENCE</scope>
    <source>
        <strain evidence="2">C57BL/6J</strain>
        <tissue evidence="2">Testis</tissue>
    </source>
</reference>
<feature type="compositionally biased region" description="Basic and acidic residues" evidence="1">
    <location>
        <begin position="39"/>
        <end position="57"/>
    </location>
</feature>
<dbReference type="AGR" id="MGI:3642067"/>
<reference evidence="2" key="3">
    <citation type="journal article" date="2000" name="Genome Res.">
        <title>RIKEN integrated sequence analysis (RISA) system--384-format sequencing pipeline with 384 multicapillary sequencer.</title>
        <authorList>
            <person name="Shibata K."/>
            <person name="Itoh M."/>
            <person name="Aizawa K."/>
            <person name="Nagaoka S."/>
            <person name="Sasaki N."/>
            <person name="Carninci P."/>
            <person name="Konno H."/>
            <person name="Akiyama J."/>
            <person name="Nishi K."/>
            <person name="Kitsunai T."/>
            <person name="Tashiro H."/>
            <person name="Itoh M."/>
            <person name="Sumi N."/>
            <person name="Ishii Y."/>
            <person name="Nakamura S."/>
            <person name="Hazama M."/>
            <person name="Nishine T."/>
            <person name="Harada A."/>
            <person name="Yamamoto R."/>
            <person name="Matsumoto H."/>
            <person name="Sakaguchi S."/>
            <person name="Ikegami T."/>
            <person name="Kashiwagi K."/>
            <person name="Fujiwake S."/>
            <person name="Inoue K."/>
            <person name="Togawa Y."/>
            <person name="Izawa M."/>
            <person name="Ohara E."/>
            <person name="Watahiki M."/>
            <person name="Yoneda Y."/>
            <person name="Ishikawa T."/>
            <person name="Ozawa K."/>
            <person name="Tanaka T."/>
            <person name="Matsuura S."/>
            <person name="Kawai J."/>
            <person name="Okazaki Y."/>
            <person name="Muramatsu M."/>
            <person name="Inoue Y."/>
            <person name="Kira A."/>
            <person name="Hayashizaki Y."/>
        </authorList>
    </citation>
    <scope>NUCLEOTIDE SEQUENCE</scope>
    <source>
        <strain evidence="2">C57BL/6J</strain>
        <tissue evidence="2">Testis</tissue>
    </source>
</reference>
<evidence type="ECO:0000313" key="2">
    <source>
        <dbReference type="EMBL" id="BAE21422.1"/>
    </source>
</evidence>
<name>Q3V0T1_MOUSE</name>
<proteinExistence type="evidence at transcript level"/>
<reference evidence="2" key="6">
    <citation type="submission" date="2004-03" db="EMBL/GenBank/DDBJ databases">
        <authorList>
            <person name="Arakawa T."/>
            <person name="Carninci P."/>
            <person name="Fukuda S."/>
            <person name="Hashizume W."/>
            <person name="Hayashida K."/>
            <person name="Hori F."/>
            <person name="Iida J."/>
            <person name="Imamura K."/>
            <person name="Imotani K."/>
            <person name="Itoh M."/>
            <person name="Kanagawa S."/>
            <person name="Kawai J."/>
            <person name="Kojima M."/>
            <person name="Konno H."/>
            <person name="Murata M."/>
            <person name="Nakamura M."/>
            <person name="Ninomiya N."/>
            <person name="Nishiyori H."/>
            <person name="Nomura K."/>
            <person name="Ohno M."/>
            <person name="Sakazume N."/>
            <person name="Sano H."/>
            <person name="Sasaki D."/>
            <person name="Shibata K."/>
            <person name="Shiraki T."/>
            <person name="Tagami M."/>
            <person name="Tagami Y."/>
            <person name="Waki K."/>
            <person name="Watahiki A."/>
            <person name="Muramatsu M."/>
            <person name="Hayashizaki Y."/>
        </authorList>
    </citation>
    <scope>NUCLEOTIDE SEQUENCE</scope>
    <source>
        <strain evidence="2">C57BL/6J</strain>
        <tissue evidence="2">Testis</tissue>
    </source>
</reference>
<dbReference type="MGI" id="MGI:3642067">
    <property type="gene designation" value="Gm10459"/>
</dbReference>
<protein>
    <submittedName>
        <fullName evidence="2">Uncharacterized protein</fullName>
    </submittedName>
</protein>
<accession>Q3V0T1</accession>
<reference evidence="2" key="4">
    <citation type="journal article" date="2001" name="Nature">
        <title>Functional annotation of a full-length mouse cDNA collection.</title>
        <authorList>
            <consortium name="The RIKEN Genome Exploration Research Group Phase II Team and the FANTOM Consortium"/>
        </authorList>
    </citation>
    <scope>NUCLEOTIDE SEQUENCE</scope>
    <source>
        <strain evidence="2">C57BL/6J</strain>
        <tissue evidence="2">Testis</tissue>
    </source>
</reference>
<dbReference type="EMBL" id="AK132920">
    <property type="protein sequence ID" value="BAE21422.1"/>
    <property type="molecule type" value="mRNA"/>
</dbReference>
<evidence type="ECO:0000313" key="3">
    <source>
        <dbReference type="MGI" id="MGI:3642067"/>
    </source>
</evidence>
<gene>
    <name evidence="3" type="primary">Gm10459</name>
</gene>
<evidence type="ECO:0000256" key="1">
    <source>
        <dbReference type="SAM" id="MobiDB-lite"/>
    </source>
</evidence>
<dbReference type="UCSC" id="uc056zzh.1">
    <property type="organism name" value="mouse"/>
</dbReference>
<sequence>MRRAPAGESLSALRARLTDPAPTQALGLRAVAKLQRLMRPSEGREKWNSPTKAERNWRPPPAPTAFQEAGAVAAGPLIGCPFAGPRDIGGRLGSARHCLSKSGGVATARAGPPRCSPRSRPAPPTHRHSKAGEPASSLYP</sequence>
<reference evidence="2" key="5">
    <citation type="journal article" date="2002" name="Nature">
        <title>Analysis of the mouse transcriptome based on functional annotation of 60,770 full-length cDNAs.</title>
        <authorList>
            <consortium name="The FANTOM Consortium and the RIKEN Genome Exploration Research Group Phase I and II Team"/>
        </authorList>
    </citation>
    <scope>NUCLEOTIDE SEQUENCE</scope>
    <source>
        <strain evidence="2">C57BL/6J</strain>
        <tissue evidence="2">Testis</tissue>
    </source>
</reference>
<feature type="compositionally biased region" description="Low complexity" evidence="1">
    <location>
        <begin position="108"/>
        <end position="119"/>
    </location>
</feature>
<reference evidence="2" key="1">
    <citation type="journal article" date="1999" name="Methods Enzymol.">
        <title>High-efficiency full-length cDNA cloning.</title>
        <authorList>
            <person name="Carninci P."/>
            <person name="Hayashizaki Y."/>
        </authorList>
    </citation>
    <scope>NUCLEOTIDE SEQUENCE</scope>
    <source>
        <strain evidence="2">C57BL/6J</strain>
        <tissue evidence="2">Testis</tissue>
    </source>
</reference>
<feature type="region of interest" description="Disordered" evidence="1">
    <location>
        <begin position="93"/>
        <end position="140"/>
    </location>
</feature>
<reference evidence="2" key="2">
    <citation type="journal article" date="2000" name="Genome Res.">
        <title>Normalization and subtraction of cap-trapper-selected cDNAs to prepare full-length cDNA libraries for rapid discovery of new genes.</title>
        <authorList>
            <person name="Carninci P."/>
            <person name="Shibata Y."/>
            <person name="Hayatsu N."/>
            <person name="Sugahara Y."/>
            <person name="Shibata K."/>
            <person name="Itoh M."/>
            <person name="Konno H."/>
            <person name="Okazaki Y."/>
            <person name="Muramatsu M."/>
            <person name="Hayashizaki Y."/>
        </authorList>
    </citation>
    <scope>NUCLEOTIDE SEQUENCE</scope>
    <source>
        <strain evidence="2">C57BL/6J</strain>
        <tissue evidence="2">Testis</tissue>
    </source>
</reference>
<organism evidence="2">
    <name type="scientific">Mus musculus</name>
    <name type="common">Mouse</name>
    <dbReference type="NCBI Taxonomy" id="10090"/>
    <lineage>
        <taxon>Eukaryota</taxon>
        <taxon>Metazoa</taxon>
        <taxon>Chordata</taxon>
        <taxon>Craniata</taxon>
        <taxon>Vertebrata</taxon>
        <taxon>Euteleostomi</taxon>
        <taxon>Mammalia</taxon>
        <taxon>Eutheria</taxon>
        <taxon>Euarchontoglires</taxon>
        <taxon>Glires</taxon>
        <taxon>Rodentia</taxon>
        <taxon>Myomorpha</taxon>
        <taxon>Muroidea</taxon>
        <taxon>Muridae</taxon>
        <taxon>Murinae</taxon>
        <taxon>Mus</taxon>
        <taxon>Mus</taxon>
    </lineage>
</organism>
<feature type="region of interest" description="Disordered" evidence="1">
    <location>
        <begin position="37"/>
        <end position="65"/>
    </location>
</feature>
<reference evidence="2" key="8">
    <citation type="journal article" date="2005" name="Science">
        <title>Antisense Transcription in the Mammalian Transcriptome.</title>
        <authorList>
            <consortium name="RIKEN Genome Exploration Research Group and Genome Science Group (Genome Network Project Core Group) and the FANTOM Consortium"/>
        </authorList>
    </citation>
    <scope>NUCLEOTIDE SEQUENCE</scope>
    <source>
        <strain evidence="2">C57BL/6J</strain>
        <tissue evidence="2">Testis</tissue>
    </source>
</reference>
<dbReference type="AlphaFoldDB" id="Q3V0T1"/>